<evidence type="ECO:0000313" key="2">
    <source>
        <dbReference type="EMBL" id="KAL0069195.1"/>
    </source>
</evidence>
<organism evidence="2 3">
    <name type="scientific">Marasmius tenuissimus</name>
    <dbReference type="NCBI Taxonomy" id="585030"/>
    <lineage>
        <taxon>Eukaryota</taxon>
        <taxon>Fungi</taxon>
        <taxon>Dikarya</taxon>
        <taxon>Basidiomycota</taxon>
        <taxon>Agaricomycotina</taxon>
        <taxon>Agaricomycetes</taxon>
        <taxon>Agaricomycetidae</taxon>
        <taxon>Agaricales</taxon>
        <taxon>Marasmiineae</taxon>
        <taxon>Marasmiaceae</taxon>
        <taxon>Marasmius</taxon>
    </lineage>
</organism>
<proteinExistence type="predicted"/>
<sequence length="1218" mass="139493">MPTCPTCGKFYKAVGNLTTHQKKGCAKAPVVNREILVRQREMKRKDALEEENEDIEVAASSITEPEPAQPEPAAEVIMPKVSVGTSRAGRQRFQPRYLQDYVPTLSVRLPSVLPRPPTPPPPDPEPAGPPPNPPTPEPSPPPEPTRITTEPDEFGLYRVYSKYPAKVPDEEVGVEDVCEGAGYQEKTKANPLSIFGLSDPDSEGIFAPFLNATVFRLMSWFYGPKNTKSIAGLDSLVNEVILADDFNRDDLVGFRTQRELERLDDYAKPRSNLRPKDGWVEAEVCIRLPAEDVKQKEEDAPKFPIPNVFYRKPLEIIKSAFQPDAAKKFHYVPFQQFWQLLPPSPNDPPPPSQRIYSEIYNSDAFIEEYKKIQTQEYHNPRPQSNDPKDPPIENAIAAMLWWSDSTHLASFRDASLWPLYLFFRNQSKYDQAKPTTFSAHHTAYIPDLPDNIQEWYQDLFGVPASGATLTHLKREIMHAIWALILDDDFMHAYEHGILIQCADGVVRRIFPRFFTYSADYPEKVLLATIRNLGRCPCTQCCVEKDQIHELGMLRDRQRRERKARVDTEDRRSTIERVQTWIFAKGRAVASSAVEAVLQAKSWVPTRNTFSERFHKFGMNFYSMLVPDILHEFELGVWKATFIHLLRILCSIGGDSIQKLNSRYRMVPTFGRDTIHKFSVNVSAMKQLAARDFEDLLQCSIPVFDGLIPDHNSIVLDLLYDLCTWHAYAKLRLHSDTSIADMDFATTSLGKSLRRFKTAVCSAYITKELPKETAARGRRKAALAKKQAETGNTKRKRTGGASGAKKKQFNINTYKLHALGHYIRFLRLVGTTDNYSTQIGELEHRRVKRFYARTNKAKFVKQVANHERREQIIRRIEARVVKGKEPQKPSDSEPPLVTSPNTHHFISADCSNWFNVREWMNKHSGDPAVDGFLFKLKNHLLSVILNRRDDQFSSKECASVKIINDRIYRHKVLDVQYTSYDLRRCQDSVNLGNHPDVMVLAGEREPDSHPYWYARTLGIFHARVYYEGDGRLRDITFLWVRWFTLDTRYKFGPARKRLPRVGWVDSTEPGAIGFLDPQHVLRAAHLVPAFALGKRSDLMAPTIARRDQDEGKDWNRHYVCIFVDRDMFSRYVPGIAVGHTTHLPKCHEVPQEQPEGQPMDESELVDEEMEVSSGEENESELDDYGYRDSDEECQSEIAFEDESVDDTTDVLRAEGYAHL</sequence>
<gene>
    <name evidence="2" type="ORF">AAF712_003558</name>
</gene>
<dbReference type="Proteomes" id="UP001437256">
    <property type="component" value="Unassembled WGS sequence"/>
</dbReference>
<name>A0ABR3A5G6_9AGAR</name>
<dbReference type="InterPro" id="IPR041078">
    <property type="entry name" value="Plavaka"/>
</dbReference>
<comment type="caution">
    <text evidence="2">The sequence shown here is derived from an EMBL/GenBank/DDBJ whole genome shotgun (WGS) entry which is preliminary data.</text>
</comment>
<evidence type="ECO:0000256" key="1">
    <source>
        <dbReference type="SAM" id="MobiDB-lite"/>
    </source>
</evidence>
<feature type="compositionally biased region" description="Pro residues" evidence="1">
    <location>
        <begin position="113"/>
        <end position="144"/>
    </location>
</feature>
<feature type="region of interest" description="Disordered" evidence="1">
    <location>
        <begin position="45"/>
        <end position="74"/>
    </location>
</feature>
<dbReference type="EMBL" id="JBBXMP010000013">
    <property type="protein sequence ID" value="KAL0069195.1"/>
    <property type="molecule type" value="Genomic_DNA"/>
</dbReference>
<dbReference type="Pfam" id="PF18759">
    <property type="entry name" value="Plavaka"/>
    <property type="match status" value="1"/>
</dbReference>
<feature type="compositionally biased region" description="Basic residues" evidence="1">
    <location>
        <begin position="792"/>
        <end position="803"/>
    </location>
</feature>
<feature type="region of interest" description="Disordered" evidence="1">
    <location>
        <begin position="1147"/>
        <end position="1205"/>
    </location>
</feature>
<keyword evidence="3" id="KW-1185">Reference proteome</keyword>
<evidence type="ECO:0000313" key="3">
    <source>
        <dbReference type="Proteomes" id="UP001437256"/>
    </source>
</evidence>
<evidence type="ECO:0008006" key="4">
    <source>
        <dbReference type="Google" id="ProtNLM"/>
    </source>
</evidence>
<reference evidence="2 3" key="1">
    <citation type="submission" date="2024-05" db="EMBL/GenBank/DDBJ databases">
        <title>A draft genome resource for the thread blight pathogen Marasmius tenuissimus strain MS-2.</title>
        <authorList>
            <person name="Yulfo-Soto G.E."/>
            <person name="Baruah I.K."/>
            <person name="Amoako-Attah I."/>
            <person name="Bukari Y."/>
            <person name="Meinhardt L.W."/>
            <person name="Bailey B.A."/>
            <person name="Cohen S.P."/>
        </authorList>
    </citation>
    <scope>NUCLEOTIDE SEQUENCE [LARGE SCALE GENOMIC DNA]</scope>
    <source>
        <strain evidence="2 3">MS-2</strain>
    </source>
</reference>
<feature type="region of interest" description="Disordered" evidence="1">
    <location>
        <begin position="774"/>
        <end position="803"/>
    </location>
</feature>
<feature type="compositionally biased region" description="Acidic residues" evidence="1">
    <location>
        <begin position="1157"/>
        <end position="1205"/>
    </location>
</feature>
<accession>A0ABR3A5G6</accession>
<protein>
    <recommendedName>
        <fullName evidence="4">C2H2-type domain-containing protein</fullName>
    </recommendedName>
</protein>
<feature type="region of interest" description="Disordered" evidence="1">
    <location>
        <begin position="109"/>
        <end position="151"/>
    </location>
</feature>